<protein>
    <submittedName>
        <fullName evidence="2">Uncharacterized protein</fullName>
    </submittedName>
</protein>
<dbReference type="EMBL" id="WRPP01000001">
    <property type="protein sequence ID" value="MVU77418.1"/>
    <property type="molecule type" value="Genomic_DNA"/>
</dbReference>
<organism evidence="2 3">
    <name type="scientific">Nocardia terrae</name>
    <dbReference type="NCBI Taxonomy" id="2675851"/>
    <lineage>
        <taxon>Bacteria</taxon>
        <taxon>Bacillati</taxon>
        <taxon>Actinomycetota</taxon>
        <taxon>Actinomycetes</taxon>
        <taxon>Mycobacteriales</taxon>
        <taxon>Nocardiaceae</taxon>
        <taxon>Nocardia</taxon>
    </lineage>
</organism>
<evidence type="ECO:0000256" key="1">
    <source>
        <dbReference type="SAM" id="Phobius"/>
    </source>
</evidence>
<dbReference type="RefSeq" id="WP_157386763.1">
    <property type="nucleotide sequence ID" value="NZ_WRPP01000001.1"/>
</dbReference>
<dbReference type="Proteomes" id="UP000466794">
    <property type="component" value="Unassembled WGS sequence"/>
</dbReference>
<evidence type="ECO:0000313" key="3">
    <source>
        <dbReference type="Proteomes" id="UP000466794"/>
    </source>
</evidence>
<gene>
    <name evidence="2" type="ORF">GPX89_09175</name>
</gene>
<keyword evidence="1" id="KW-0472">Membrane</keyword>
<proteinExistence type="predicted"/>
<keyword evidence="1" id="KW-1133">Transmembrane helix</keyword>
<name>A0A7K1UU87_9NOCA</name>
<evidence type="ECO:0000313" key="2">
    <source>
        <dbReference type="EMBL" id="MVU77418.1"/>
    </source>
</evidence>
<dbReference type="AlphaFoldDB" id="A0A7K1UU87"/>
<accession>A0A7K1UU87</accession>
<feature type="transmembrane region" description="Helical" evidence="1">
    <location>
        <begin position="20"/>
        <end position="45"/>
    </location>
</feature>
<keyword evidence="1" id="KW-0812">Transmembrane</keyword>
<keyword evidence="3" id="KW-1185">Reference proteome</keyword>
<sequence>MNDYLMFGYGDRDRAAVPISPMALAVLLVLSLVFASGLFMGVLLFGTREALPSTVVTCPAPGTQQVAVWPKDCPREAVTHE</sequence>
<comment type="caution">
    <text evidence="2">The sequence shown here is derived from an EMBL/GenBank/DDBJ whole genome shotgun (WGS) entry which is preliminary data.</text>
</comment>
<reference evidence="2 3" key="1">
    <citation type="submission" date="2019-12" db="EMBL/GenBank/DDBJ databases">
        <title>Nocardia sp. nov. ET3-3 isolated from soil.</title>
        <authorList>
            <person name="Kanchanasin P."/>
            <person name="Tanasupawat S."/>
            <person name="Yuki M."/>
            <person name="Kudo T."/>
        </authorList>
    </citation>
    <scope>NUCLEOTIDE SEQUENCE [LARGE SCALE GENOMIC DNA]</scope>
    <source>
        <strain evidence="2 3">ET3-3</strain>
    </source>
</reference>